<keyword evidence="1" id="KW-0614">Plasmid</keyword>
<dbReference type="Proteomes" id="UP000017944">
    <property type="component" value="Unassembled WGS sequence"/>
</dbReference>
<dbReference type="EMBL" id="AXUT01000778">
    <property type="protein sequence ID" value="ESU75982.1"/>
    <property type="molecule type" value="Genomic_DNA"/>
</dbReference>
<name>A0A090N955_SHIDY</name>
<accession>A0A090N955</accession>
<evidence type="ECO:0008006" key="3">
    <source>
        <dbReference type="Google" id="ProtNLM"/>
    </source>
</evidence>
<comment type="caution">
    <text evidence="1">The sequence shown here is derived from an EMBL/GenBank/DDBJ whole genome shotgun (WGS) entry which is preliminary data.</text>
</comment>
<sequence length="43" mass="5316">MKYRKTPQEKSPLFRRQWSPITMKTIRIVRWVIALRENIDISE</sequence>
<dbReference type="AlphaFoldDB" id="A0A090N955"/>
<protein>
    <recommendedName>
        <fullName evidence="3">Transposase</fullName>
    </recommendedName>
</protein>
<gene>
    <name evidence="1" type="ORF">WRSd3_p00134</name>
</gene>
<proteinExistence type="predicted"/>
<evidence type="ECO:0000313" key="2">
    <source>
        <dbReference type="Proteomes" id="UP000017944"/>
    </source>
</evidence>
<organism evidence="1 2">
    <name type="scientific">Shigella dysenteriae WRSd3</name>
    <dbReference type="NCBI Taxonomy" id="1401327"/>
    <lineage>
        <taxon>Bacteria</taxon>
        <taxon>Pseudomonadati</taxon>
        <taxon>Pseudomonadota</taxon>
        <taxon>Gammaproteobacteria</taxon>
        <taxon>Enterobacterales</taxon>
        <taxon>Enterobacteriaceae</taxon>
        <taxon>Shigella</taxon>
    </lineage>
</organism>
<reference evidence="1 2" key="1">
    <citation type="submission" date="2013-10" db="EMBL/GenBank/DDBJ databases">
        <title>Draft genomes and the virulence plasmids of Sd1617 vaccine constructs: WRSd3 and WRSd5.</title>
        <authorList>
            <person name="Aksomboon Vongsawan A."/>
            <person name="Venkatesan M.M."/>
            <person name="Vaisvil B."/>
            <person name="Emel G."/>
            <person name="Kepatral V."/>
            <person name="Sethabutr O."/>
            <person name="Serichantalergs O."/>
            <person name="Mason C."/>
        </authorList>
    </citation>
    <scope>NUCLEOTIDE SEQUENCE [LARGE SCALE GENOMIC DNA]</scope>
    <source>
        <strain evidence="1 2">WRSd3</strain>
        <plasmid evidence="1">unnamed</plasmid>
    </source>
</reference>
<evidence type="ECO:0000313" key="1">
    <source>
        <dbReference type="EMBL" id="ESU75982.1"/>
    </source>
</evidence>
<geneLocation type="plasmid" evidence="1">
    <name>unnamed</name>
</geneLocation>